<sequence length="20" mass="2301">ATKIPPTKHRICLLYTSRCV</sequence>
<evidence type="ECO:0000313" key="1">
    <source>
        <dbReference type="EMBL" id="OTP12000.1"/>
    </source>
</evidence>
<organism evidence="1 2">
    <name type="scientific">Candidatus Enterococcus wittei</name>
    <dbReference type="NCBI Taxonomy" id="1987383"/>
    <lineage>
        <taxon>Bacteria</taxon>
        <taxon>Bacillati</taxon>
        <taxon>Bacillota</taxon>
        <taxon>Bacilli</taxon>
        <taxon>Lactobacillales</taxon>
        <taxon>Enterococcaceae</taxon>
        <taxon>Enterococcus</taxon>
    </lineage>
</organism>
<keyword evidence="2" id="KW-1185">Reference proteome</keyword>
<reference evidence="1 2" key="1">
    <citation type="submission" date="2017-05" db="EMBL/GenBank/DDBJ databases">
        <title>The Genome Sequence of Enterococcus sp. 10A9_DIV0425.</title>
        <authorList>
            <consortium name="The Broad Institute Genomics Platform"/>
            <consortium name="The Broad Institute Genomic Center for Infectious Diseases"/>
            <person name="Earl A."/>
            <person name="Manson A."/>
            <person name="Schwartman J."/>
            <person name="Gilmore M."/>
            <person name="Abouelleil A."/>
            <person name="Cao P."/>
            <person name="Chapman S."/>
            <person name="Cusick C."/>
            <person name="Shea T."/>
            <person name="Young S."/>
            <person name="Neafsey D."/>
            <person name="Nusbaum C."/>
            <person name="Birren B."/>
        </authorList>
    </citation>
    <scope>NUCLEOTIDE SEQUENCE [LARGE SCALE GENOMIC DNA]</scope>
    <source>
        <strain evidence="1 2">10A9_DIV0425</strain>
    </source>
</reference>
<evidence type="ECO:0000313" key="2">
    <source>
        <dbReference type="Proteomes" id="UP000194933"/>
    </source>
</evidence>
<dbReference type="AlphaFoldDB" id="A0A2C9XPA2"/>
<proteinExistence type="predicted"/>
<comment type="caution">
    <text evidence="1">The sequence shown here is derived from an EMBL/GenBank/DDBJ whole genome shotgun (WGS) entry which is preliminary data.</text>
</comment>
<dbReference type="EMBL" id="NGMO01000001">
    <property type="protein sequence ID" value="OTP12000.1"/>
    <property type="molecule type" value="Genomic_DNA"/>
</dbReference>
<name>A0A2C9XPA2_9ENTE</name>
<dbReference type="Proteomes" id="UP000194933">
    <property type="component" value="Unassembled WGS sequence"/>
</dbReference>
<protein>
    <submittedName>
        <fullName evidence="1">Uncharacterized protein</fullName>
    </submittedName>
</protein>
<feature type="non-terminal residue" evidence="1">
    <location>
        <position position="1"/>
    </location>
</feature>
<accession>A0A2C9XPA2</accession>
<gene>
    <name evidence="1" type="ORF">A5844_000215</name>
</gene>